<dbReference type="PANTHER" id="PTHR14950:SF37">
    <property type="entry name" value="ENDORIBONUCLEASE DICER"/>
    <property type="match status" value="1"/>
</dbReference>
<dbReference type="CDD" id="cd00593">
    <property type="entry name" value="RIBOc"/>
    <property type="match status" value="1"/>
</dbReference>
<dbReference type="SMART" id="SM00535">
    <property type="entry name" value="RIBOc"/>
    <property type="match status" value="1"/>
</dbReference>
<keyword evidence="4" id="KW-0479">Metal-binding</keyword>
<dbReference type="PROSITE" id="PS50137">
    <property type="entry name" value="DS_RBD"/>
    <property type="match status" value="1"/>
</dbReference>
<evidence type="ECO:0000256" key="3">
    <source>
        <dbReference type="ARBA" id="ARBA00022722"/>
    </source>
</evidence>
<dbReference type="Gene3D" id="3.30.160.20">
    <property type="match status" value="1"/>
</dbReference>
<evidence type="ECO:0000259" key="11">
    <source>
        <dbReference type="PROSITE" id="PS50142"/>
    </source>
</evidence>
<dbReference type="GO" id="GO:0030847">
    <property type="term" value="P:termination of RNA polymerase II transcription, exosome-dependent"/>
    <property type="evidence" value="ECO:0007669"/>
    <property type="project" value="UniProtKB-ARBA"/>
</dbReference>
<dbReference type="SUPFAM" id="SSF69065">
    <property type="entry name" value="RNase III domain-like"/>
    <property type="match status" value="1"/>
</dbReference>
<feature type="domain" description="DRBM" evidence="10">
    <location>
        <begin position="180"/>
        <end position="252"/>
    </location>
</feature>
<dbReference type="SMART" id="SM00358">
    <property type="entry name" value="DSRM"/>
    <property type="match status" value="1"/>
</dbReference>
<dbReference type="CDD" id="cd10845">
    <property type="entry name" value="DSRM_RNAse_III_family"/>
    <property type="match status" value="1"/>
</dbReference>
<evidence type="ECO:0000256" key="5">
    <source>
        <dbReference type="ARBA" id="ARBA00022759"/>
    </source>
</evidence>
<evidence type="ECO:0000256" key="1">
    <source>
        <dbReference type="ARBA" id="ARBA00000109"/>
    </source>
</evidence>
<reference evidence="12" key="1">
    <citation type="submission" date="2021-06" db="EMBL/GenBank/DDBJ databases">
        <authorList>
            <person name="Kallberg Y."/>
            <person name="Tangrot J."/>
            <person name="Rosling A."/>
        </authorList>
    </citation>
    <scope>NUCLEOTIDE SEQUENCE</scope>
    <source>
        <strain evidence="12">UK204</strain>
    </source>
</reference>
<dbReference type="GO" id="GO:0004525">
    <property type="term" value="F:ribonuclease III activity"/>
    <property type="evidence" value="ECO:0007669"/>
    <property type="project" value="UniProtKB-EC"/>
</dbReference>
<feature type="domain" description="RNase III" evidence="11">
    <location>
        <begin position="11"/>
        <end position="126"/>
    </location>
</feature>
<dbReference type="EC" id="3.1.26.3" evidence="2"/>
<dbReference type="GO" id="GO:0046872">
    <property type="term" value="F:metal ion binding"/>
    <property type="evidence" value="ECO:0007669"/>
    <property type="project" value="UniProtKB-KW"/>
</dbReference>
<dbReference type="GO" id="GO:0003723">
    <property type="term" value="F:RNA binding"/>
    <property type="evidence" value="ECO:0007669"/>
    <property type="project" value="UniProtKB-UniRule"/>
</dbReference>
<dbReference type="PROSITE" id="PS00517">
    <property type="entry name" value="RNASE_3_1"/>
    <property type="match status" value="1"/>
</dbReference>
<organism evidence="12 13">
    <name type="scientific">Funneliformis caledonium</name>
    <dbReference type="NCBI Taxonomy" id="1117310"/>
    <lineage>
        <taxon>Eukaryota</taxon>
        <taxon>Fungi</taxon>
        <taxon>Fungi incertae sedis</taxon>
        <taxon>Mucoromycota</taxon>
        <taxon>Glomeromycotina</taxon>
        <taxon>Glomeromycetes</taxon>
        <taxon>Glomerales</taxon>
        <taxon>Glomeraceae</taxon>
        <taxon>Funneliformis</taxon>
    </lineage>
</organism>
<dbReference type="GO" id="GO:0006364">
    <property type="term" value="P:rRNA processing"/>
    <property type="evidence" value="ECO:0007669"/>
    <property type="project" value="InterPro"/>
</dbReference>
<comment type="caution">
    <text evidence="12">The sequence shown here is derived from an EMBL/GenBank/DDBJ whole genome shotgun (WGS) entry which is preliminary data.</text>
</comment>
<dbReference type="InterPro" id="IPR000999">
    <property type="entry name" value="RNase_III_dom"/>
</dbReference>
<dbReference type="Gene3D" id="1.10.1520.10">
    <property type="entry name" value="Ribonuclease III domain"/>
    <property type="match status" value="1"/>
</dbReference>
<accession>A0A9N9EXR6</accession>
<keyword evidence="7" id="KW-0460">Magnesium</keyword>
<name>A0A9N9EXR6_9GLOM</name>
<dbReference type="InterPro" id="IPR011907">
    <property type="entry name" value="RNase_III"/>
</dbReference>
<evidence type="ECO:0000313" key="13">
    <source>
        <dbReference type="Proteomes" id="UP000789570"/>
    </source>
</evidence>
<dbReference type="EMBL" id="CAJVPQ010000632">
    <property type="protein sequence ID" value="CAG8498122.1"/>
    <property type="molecule type" value="Genomic_DNA"/>
</dbReference>
<dbReference type="InterPro" id="IPR014720">
    <property type="entry name" value="dsRBD_dom"/>
</dbReference>
<dbReference type="Pfam" id="PF14622">
    <property type="entry name" value="Ribonucleas_3_3"/>
    <property type="match status" value="1"/>
</dbReference>
<evidence type="ECO:0000256" key="4">
    <source>
        <dbReference type="ARBA" id="ARBA00022723"/>
    </source>
</evidence>
<evidence type="ECO:0000313" key="12">
    <source>
        <dbReference type="EMBL" id="CAG8498122.1"/>
    </source>
</evidence>
<dbReference type="InterPro" id="IPR036389">
    <property type="entry name" value="RNase_III_sf"/>
</dbReference>
<evidence type="ECO:0000256" key="2">
    <source>
        <dbReference type="ARBA" id="ARBA00012177"/>
    </source>
</evidence>
<comment type="catalytic activity">
    <reaction evidence="1">
        <text>Endonucleolytic cleavage to 5'-phosphomonoester.</text>
        <dbReference type="EC" id="3.1.26.3"/>
    </reaction>
</comment>
<dbReference type="GO" id="GO:0034963">
    <property type="term" value="P:box C/D sno(s)RNA processing"/>
    <property type="evidence" value="ECO:0007669"/>
    <property type="project" value="UniProtKB-ARBA"/>
</dbReference>
<dbReference type="PROSITE" id="PS50142">
    <property type="entry name" value="RNASE_3_2"/>
    <property type="match status" value="1"/>
</dbReference>
<keyword evidence="3" id="KW-0540">Nuclease</keyword>
<keyword evidence="13" id="KW-1185">Reference proteome</keyword>
<evidence type="ECO:0000256" key="9">
    <source>
        <dbReference type="PROSITE-ProRule" id="PRU00266"/>
    </source>
</evidence>
<dbReference type="FunFam" id="1.10.1520.10:FF:000001">
    <property type="entry name" value="Ribonuclease 3"/>
    <property type="match status" value="1"/>
</dbReference>
<dbReference type="HAMAP" id="MF_00104">
    <property type="entry name" value="RNase_III"/>
    <property type="match status" value="1"/>
</dbReference>
<keyword evidence="8 9" id="KW-0694">RNA-binding</keyword>
<keyword evidence="6" id="KW-0378">Hydrolase</keyword>
<protein>
    <recommendedName>
        <fullName evidence="2">ribonuclease III</fullName>
        <ecNumber evidence="2">3.1.26.3</ecNumber>
    </recommendedName>
</protein>
<dbReference type="SUPFAM" id="SSF54768">
    <property type="entry name" value="dsRNA-binding domain-like"/>
    <property type="match status" value="1"/>
</dbReference>
<evidence type="ECO:0000259" key="10">
    <source>
        <dbReference type="PROSITE" id="PS50137"/>
    </source>
</evidence>
<dbReference type="OrthoDB" id="2394192at2759"/>
<evidence type="ECO:0000256" key="6">
    <source>
        <dbReference type="ARBA" id="ARBA00022801"/>
    </source>
</evidence>
<dbReference type="Proteomes" id="UP000789570">
    <property type="component" value="Unassembled WGS sequence"/>
</dbReference>
<dbReference type="Pfam" id="PF00035">
    <property type="entry name" value="dsrm"/>
    <property type="match status" value="1"/>
</dbReference>
<keyword evidence="5" id="KW-0255">Endonuclease</keyword>
<sequence length="260" mass="29851">MTKSIFQDWIFRDENLQKEALTHKTYAYENPMSGNHNEKLEFLGDSVISLIISNYLYNKCKNEGELTMMKAKLVCKKTLAEFASELNLEKRLKLGKGALMGNARNNDKILEDAFEAYVGAVFLDAEKNFLEVMEFMEPLLEPKVEKLLQEIKNSLENNNDESKSIIGPQDVSLTKVPHEDPINKLQTWSQRRSFGIPKYQLVENKEVENKLLQPQFTFEVVINQVTYPQGTARNKSEAKKMAAINALNIIDENLKLDKDK</sequence>
<proteinExistence type="inferred from homology"/>
<dbReference type="GO" id="GO:0034475">
    <property type="term" value="P:U4 snRNA 3'-end processing"/>
    <property type="evidence" value="ECO:0007669"/>
    <property type="project" value="UniProtKB-ARBA"/>
</dbReference>
<gene>
    <name evidence="12" type="ORF">FCALED_LOCUS3562</name>
</gene>
<dbReference type="AlphaFoldDB" id="A0A9N9EXR6"/>
<evidence type="ECO:0000256" key="7">
    <source>
        <dbReference type="ARBA" id="ARBA00022842"/>
    </source>
</evidence>
<dbReference type="PANTHER" id="PTHR14950">
    <property type="entry name" value="DICER-RELATED"/>
    <property type="match status" value="1"/>
</dbReference>
<evidence type="ECO:0000256" key="8">
    <source>
        <dbReference type="ARBA" id="ARBA00022884"/>
    </source>
</evidence>